<evidence type="ECO:0000313" key="1">
    <source>
        <dbReference type="EMBL" id="CUI16675.1"/>
    </source>
</evidence>
<reference evidence="2" key="1">
    <citation type="submission" date="2015-09" db="EMBL/GenBank/DDBJ databases">
        <authorList>
            <person name="Bertelli C."/>
        </authorList>
    </citation>
    <scope>NUCLEOTIDE SEQUENCE [LARGE SCALE GENOMIC DNA]</scope>
    <source>
        <strain evidence="2">KNic</strain>
    </source>
</reference>
<dbReference type="InParanoid" id="A0A0U5ER81"/>
<proteinExistence type="predicted"/>
<organism evidence="1 2">
    <name type="scientific">Candidatus Protochlamydia naegleriophila</name>
    <dbReference type="NCBI Taxonomy" id="389348"/>
    <lineage>
        <taxon>Bacteria</taxon>
        <taxon>Pseudomonadati</taxon>
        <taxon>Chlamydiota</taxon>
        <taxon>Chlamydiia</taxon>
        <taxon>Parachlamydiales</taxon>
        <taxon>Parachlamydiaceae</taxon>
        <taxon>Candidatus Protochlamydia</taxon>
    </lineage>
</organism>
<dbReference type="AlphaFoldDB" id="A0A0U5ER81"/>
<dbReference type="STRING" id="389348.PNK_1058"/>
<protein>
    <submittedName>
        <fullName evidence="1">Uncharacterized protein</fullName>
    </submittedName>
</protein>
<gene>
    <name evidence="1" type="ORF">PNK_1058</name>
</gene>
<sequence length="99" mass="11218">MQADAFQVIIDYPSLGVNCKLSQSGLSNAFFQSSGQLKSILKGCSRHPFKVRYYSLKSRERIGRKRALWLRLCFCARRLFCPAARCIGLSHSVLSKSCR</sequence>
<dbReference type="EMBL" id="LN879502">
    <property type="protein sequence ID" value="CUI16675.1"/>
    <property type="molecule type" value="Genomic_DNA"/>
</dbReference>
<accession>A0A0U5ER81</accession>
<keyword evidence="2" id="KW-1185">Reference proteome</keyword>
<dbReference type="Proteomes" id="UP000069902">
    <property type="component" value="Chromosome cPNK"/>
</dbReference>
<evidence type="ECO:0000313" key="2">
    <source>
        <dbReference type="Proteomes" id="UP000069902"/>
    </source>
</evidence>
<name>A0A0U5ER81_9BACT</name>
<dbReference type="KEGG" id="pnl:PNK_1058"/>